<proteinExistence type="predicted"/>
<gene>
    <name evidence="2" type="primary">Dere\GG11442</name>
    <name evidence="2" type="ORF">Dere_GG11442</name>
</gene>
<dbReference type="Proteomes" id="UP000008711">
    <property type="component" value="Unassembled WGS sequence"/>
</dbReference>
<dbReference type="OMA" id="MICWQKG"/>
<dbReference type="HOGENOM" id="CLU_3108708_0_0_1"/>
<reference evidence="2 3" key="1">
    <citation type="journal article" date="2007" name="Nature">
        <title>Evolution of genes and genomes on the Drosophila phylogeny.</title>
        <authorList>
            <consortium name="Drosophila 12 Genomes Consortium"/>
            <person name="Clark A.G."/>
            <person name="Eisen M.B."/>
            <person name="Smith D.R."/>
            <person name="Bergman C.M."/>
            <person name="Oliver B."/>
            <person name="Markow T.A."/>
            <person name="Kaufman T.C."/>
            <person name="Kellis M."/>
            <person name="Gelbart W."/>
            <person name="Iyer V.N."/>
            <person name="Pollard D.A."/>
            <person name="Sackton T.B."/>
            <person name="Larracuente A.M."/>
            <person name="Singh N.D."/>
            <person name="Abad J.P."/>
            <person name="Abt D.N."/>
            <person name="Adryan B."/>
            <person name="Aguade M."/>
            <person name="Akashi H."/>
            <person name="Anderson W.W."/>
            <person name="Aquadro C.F."/>
            <person name="Ardell D.H."/>
            <person name="Arguello R."/>
            <person name="Artieri C.G."/>
            <person name="Barbash D.A."/>
            <person name="Barker D."/>
            <person name="Barsanti P."/>
            <person name="Batterham P."/>
            <person name="Batzoglou S."/>
            <person name="Begun D."/>
            <person name="Bhutkar A."/>
            <person name="Blanco E."/>
            <person name="Bosak S.A."/>
            <person name="Bradley R.K."/>
            <person name="Brand A.D."/>
            <person name="Brent M.R."/>
            <person name="Brooks A.N."/>
            <person name="Brown R.H."/>
            <person name="Butlin R.K."/>
            <person name="Caggese C."/>
            <person name="Calvi B.R."/>
            <person name="Bernardo de Carvalho A."/>
            <person name="Caspi A."/>
            <person name="Castrezana S."/>
            <person name="Celniker S.E."/>
            <person name="Chang J.L."/>
            <person name="Chapple C."/>
            <person name="Chatterji S."/>
            <person name="Chinwalla A."/>
            <person name="Civetta A."/>
            <person name="Clifton S.W."/>
            <person name="Comeron J.M."/>
            <person name="Costello J.C."/>
            <person name="Coyne J.A."/>
            <person name="Daub J."/>
            <person name="David R.G."/>
            <person name="Delcher A.L."/>
            <person name="Delehaunty K."/>
            <person name="Do C.B."/>
            <person name="Ebling H."/>
            <person name="Edwards K."/>
            <person name="Eickbush T."/>
            <person name="Evans J.D."/>
            <person name="Filipski A."/>
            <person name="Findeiss S."/>
            <person name="Freyhult E."/>
            <person name="Fulton L."/>
            <person name="Fulton R."/>
            <person name="Garcia A.C."/>
            <person name="Gardiner A."/>
            <person name="Garfield D.A."/>
            <person name="Garvin B.E."/>
            <person name="Gibson G."/>
            <person name="Gilbert D."/>
            <person name="Gnerre S."/>
            <person name="Godfrey J."/>
            <person name="Good R."/>
            <person name="Gotea V."/>
            <person name="Gravely B."/>
            <person name="Greenberg A.J."/>
            <person name="Griffiths-Jones S."/>
            <person name="Gross S."/>
            <person name="Guigo R."/>
            <person name="Gustafson E.A."/>
            <person name="Haerty W."/>
            <person name="Hahn M.W."/>
            <person name="Halligan D.L."/>
            <person name="Halpern A.L."/>
            <person name="Halter G.M."/>
            <person name="Han M.V."/>
            <person name="Heger A."/>
            <person name="Hillier L."/>
            <person name="Hinrichs A.S."/>
            <person name="Holmes I."/>
            <person name="Hoskins R.A."/>
            <person name="Hubisz M.J."/>
            <person name="Hultmark D."/>
            <person name="Huntley M.A."/>
            <person name="Jaffe D.B."/>
            <person name="Jagadeeshan S."/>
            <person name="Jeck W.R."/>
            <person name="Johnson J."/>
            <person name="Jones C.D."/>
            <person name="Jordan W.C."/>
            <person name="Karpen G.H."/>
            <person name="Kataoka E."/>
            <person name="Keightley P.D."/>
            <person name="Kheradpour P."/>
            <person name="Kirkness E.F."/>
            <person name="Koerich L.B."/>
            <person name="Kristiansen K."/>
            <person name="Kudrna D."/>
            <person name="Kulathinal R.J."/>
            <person name="Kumar S."/>
            <person name="Kwok R."/>
            <person name="Lander E."/>
            <person name="Langley C.H."/>
            <person name="Lapoint R."/>
            <person name="Lazzaro B.P."/>
            <person name="Lee S.J."/>
            <person name="Levesque L."/>
            <person name="Li R."/>
            <person name="Lin C.F."/>
            <person name="Lin M.F."/>
            <person name="Lindblad-Toh K."/>
            <person name="Llopart A."/>
            <person name="Long M."/>
            <person name="Low L."/>
            <person name="Lozovsky E."/>
            <person name="Lu J."/>
            <person name="Luo M."/>
            <person name="Machado C.A."/>
            <person name="Makalowski W."/>
            <person name="Marzo M."/>
            <person name="Matsuda M."/>
            <person name="Matzkin L."/>
            <person name="McAllister B."/>
            <person name="McBride C.S."/>
            <person name="McKernan B."/>
            <person name="McKernan K."/>
            <person name="Mendez-Lago M."/>
            <person name="Minx P."/>
            <person name="Mollenhauer M.U."/>
            <person name="Montooth K."/>
            <person name="Mount S.M."/>
            <person name="Mu X."/>
            <person name="Myers E."/>
            <person name="Negre B."/>
            <person name="Newfeld S."/>
            <person name="Nielsen R."/>
            <person name="Noor M.A."/>
            <person name="O'Grady P."/>
            <person name="Pachter L."/>
            <person name="Papaceit M."/>
            <person name="Parisi M.J."/>
            <person name="Parisi M."/>
            <person name="Parts L."/>
            <person name="Pedersen J.S."/>
            <person name="Pesole G."/>
            <person name="Phillippy A.M."/>
            <person name="Ponting C.P."/>
            <person name="Pop M."/>
            <person name="Porcelli D."/>
            <person name="Powell J.R."/>
            <person name="Prohaska S."/>
            <person name="Pruitt K."/>
            <person name="Puig M."/>
            <person name="Quesneville H."/>
            <person name="Ram K.R."/>
            <person name="Rand D."/>
            <person name="Rasmussen M.D."/>
            <person name="Reed L.K."/>
            <person name="Reenan R."/>
            <person name="Reily A."/>
            <person name="Remington K.A."/>
            <person name="Rieger T.T."/>
            <person name="Ritchie M.G."/>
            <person name="Robin C."/>
            <person name="Rogers Y.H."/>
            <person name="Rohde C."/>
            <person name="Rozas J."/>
            <person name="Rubenfield M.J."/>
            <person name="Ruiz A."/>
            <person name="Russo S."/>
            <person name="Salzberg S.L."/>
            <person name="Sanchez-Gracia A."/>
            <person name="Saranga D.J."/>
            <person name="Sato H."/>
            <person name="Schaeffer S.W."/>
            <person name="Schatz M.C."/>
            <person name="Schlenke T."/>
            <person name="Schwartz R."/>
            <person name="Segarra C."/>
            <person name="Singh R.S."/>
            <person name="Sirot L."/>
            <person name="Sirota M."/>
            <person name="Sisneros N.B."/>
            <person name="Smith C.D."/>
            <person name="Smith T.F."/>
            <person name="Spieth J."/>
            <person name="Stage D.E."/>
            <person name="Stark A."/>
            <person name="Stephan W."/>
            <person name="Strausberg R.L."/>
            <person name="Strempel S."/>
            <person name="Sturgill D."/>
            <person name="Sutton G."/>
            <person name="Sutton G.G."/>
            <person name="Tao W."/>
            <person name="Teichmann S."/>
            <person name="Tobari Y.N."/>
            <person name="Tomimura Y."/>
            <person name="Tsolas J.M."/>
            <person name="Valente V.L."/>
            <person name="Venter E."/>
            <person name="Venter J.C."/>
            <person name="Vicario S."/>
            <person name="Vieira F.G."/>
            <person name="Vilella A.J."/>
            <person name="Villasante A."/>
            <person name="Walenz B."/>
            <person name="Wang J."/>
            <person name="Wasserman M."/>
            <person name="Watts T."/>
            <person name="Wilson D."/>
            <person name="Wilson R.K."/>
            <person name="Wing R.A."/>
            <person name="Wolfner M.F."/>
            <person name="Wong A."/>
            <person name="Wong G.K."/>
            <person name="Wu C.I."/>
            <person name="Wu G."/>
            <person name="Yamamoto D."/>
            <person name="Yang H.P."/>
            <person name="Yang S.P."/>
            <person name="Yorke J.A."/>
            <person name="Yoshida K."/>
            <person name="Zdobnov E."/>
            <person name="Zhang P."/>
            <person name="Zhang Y."/>
            <person name="Zimin A.V."/>
            <person name="Baldwin J."/>
            <person name="Abdouelleil A."/>
            <person name="Abdulkadir J."/>
            <person name="Abebe A."/>
            <person name="Abera B."/>
            <person name="Abreu J."/>
            <person name="Acer S.C."/>
            <person name="Aftuck L."/>
            <person name="Alexander A."/>
            <person name="An P."/>
            <person name="Anderson E."/>
            <person name="Anderson S."/>
            <person name="Arachi H."/>
            <person name="Azer M."/>
            <person name="Bachantsang P."/>
            <person name="Barry A."/>
            <person name="Bayul T."/>
            <person name="Berlin A."/>
            <person name="Bessette D."/>
            <person name="Bloom T."/>
            <person name="Blye J."/>
            <person name="Boguslavskiy L."/>
            <person name="Bonnet C."/>
            <person name="Boukhgalter B."/>
            <person name="Bourzgui I."/>
            <person name="Brown A."/>
            <person name="Cahill P."/>
            <person name="Channer S."/>
            <person name="Cheshatsang Y."/>
            <person name="Chuda L."/>
            <person name="Citroen M."/>
            <person name="Collymore A."/>
            <person name="Cooke P."/>
            <person name="Costello M."/>
            <person name="D'Aco K."/>
            <person name="Daza R."/>
            <person name="De Haan G."/>
            <person name="DeGray S."/>
            <person name="DeMaso C."/>
            <person name="Dhargay N."/>
            <person name="Dooley K."/>
            <person name="Dooley E."/>
            <person name="Doricent M."/>
            <person name="Dorje P."/>
            <person name="Dorjee K."/>
            <person name="Dupes A."/>
            <person name="Elong R."/>
            <person name="Falk J."/>
            <person name="Farina A."/>
            <person name="Faro S."/>
            <person name="Ferguson D."/>
            <person name="Fisher S."/>
            <person name="Foley C.D."/>
            <person name="Franke A."/>
            <person name="Friedrich D."/>
            <person name="Gadbois L."/>
            <person name="Gearin G."/>
            <person name="Gearin C.R."/>
            <person name="Giannoukos G."/>
            <person name="Goode T."/>
            <person name="Graham J."/>
            <person name="Grandbois E."/>
            <person name="Grewal S."/>
            <person name="Gyaltsen K."/>
            <person name="Hafez N."/>
            <person name="Hagos B."/>
            <person name="Hall J."/>
            <person name="Henson C."/>
            <person name="Hollinger A."/>
            <person name="Honan T."/>
            <person name="Huard M.D."/>
            <person name="Hughes L."/>
            <person name="Hurhula B."/>
            <person name="Husby M.E."/>
            <person name="Kamat A."/>
            <person name="Kanga B."/>
            <person name="Kashin S."/>
            <person name="Khazanovich D."/>
            <person name="Kisner P."/>
            <person name="Lance K."/>
            <person name="Lara M."/>
            <person name="Lee W."/>
            <person name="Lennon N."/>
            <person name="Letendre F."/>
            <person name="LeVine R."/>
            <person name="Lipovsky A."/>
            <person name="Liu X."/>
            <person name="Liu J."/>
            <person name="Liu S."/>
            <person name="Lokyitsang T."/>
            <person name="Lokyitsang Y."/>
            <person name="Lubonja R."/>
            <person name="Lui A."/>
            <person name="MacDonald P."/>
            <person name="Magnisalis V."/>
            <person name="Maru K."/>
            <person name="Matthews C."/>
            <person name="McCusker W."/>
            <person name="McDonough S."/>
            <person name="Mehta T."/>
            <person name="Meldrim J."/>
            <person name="Meneus L."/>
            <person name="Mihai O."/>
            <person name="Mihalev A."/>
            <person name="Mihova T."/>
            <person name="Mittelman R."/>
            <person name="Mlenga V."/>
            <person name="Montmayeur A."/>
            <person name="Mulrain L."/>
            <person name="Navidi A."/>
            <person name="Naylor J."/>
            <person name="Negash T."/>
            <person name="Nguyen T."/>
            <person name="Nguyen N."/>
            <person name="Nicol R."/>
            <person name="Norbu C."/>
            <person name="Norbu N."/>
            <person name="Novod N."/>
            <person name="O'Neill B."/>
            <person name="Osman S."/>
            <person name="Markiewicz E."/>
            <person name="Oyono O.L."/>
            <person name="Patti C."/>
            <person name="Phunkhang P."/>
            <person name="Pierre F."/>
            <person name="Priest M."/>
            <person name="Raghuraman S."/>
            <person name="Rege F."/>
            <person name="Reyes R."/>
            <person name="Rise C."/>
            <person name="Rogov P."/>
            <person name="Ross K."/>
            <person name="Ryan E."/>
            <person name="Settipalli S."/>
            <person name="Shea T."/>
            <person name="Sherpa N."/>
            <person name="Shi L."/>
            <person name="Shih D."/>
            <person name="Sparrow T."/>
            <person name="Spaulding J."/>
            <person name="Stalker J."/>
            <person name="Stange-Thomann N."/>
            <person name="Stavropoulos S."/>
            <person name="Stone C."/>
            <person name="Strader C."/>
            <person name="Tesfaye S."/>
            <person name="Thomson T."/>
            <person name="Thoulutsang Y."/>
            <person name="Thoulutsang D."/>
            <person name="Topham K."/>
            <person name="Topping I."/>
            <person name="Tsamla T."/>
            <person name="Vassiliev H."/>
            <person name="Vo A."/>
            <person name="Wangchuk T."/>
            <person name="Wangdi T."/>
            <person name="Weiand M."/>
            <person name="Wilkinson J."/>
            <person name="Wilson A."/>
            <person name="Yadav S."/>
            <person name="Young G."/>
            <person name="Yu Q."/>
            <person name="Zembek L."/>
            <person name="Zhong D."/>
            <person name="Zimmer A."/>
            <person name="Zwirko Z."/>
            <person name="Jaffe D.B."/>
            <person name="Alvarez P."/>
            <person name="Brockman W."/>
            <person name="Butler J."/>
            <person name="Chin C."/>
            <person name="Gnerre S."/>
            <person name="Grabherr M."/>
            <person name="Kleber M."/>
            <person name="Mauceli E."/>
            <person name="MacCallum I."/>
        </authorList>
    </citation>
    <scope>NUCLEOTIDE SEQUENCE [LARGE SCALE GENOMIC DNA]</scope>
    <source>
        <strain evidence="2 3">TSC#14021-0224.01</strain>
    </source>
</reference>
<keyword evidence="3" id="KW-1185">Reference proteome</keyword>
<evidence type="ECO:0000313" key="2">
    <source>
        <dbReference type="EMBL" id="EDV53597.1"/>
    </source>
</evidence>
<sequence>MICWQKGEKASCSGPQPTRRMRNLHNEDVGQEVGMGIMGIMGIMGFPFQGTVPTDR</sequence>
<organism evidence="2 3">
    <name type="scientific">Drosophila erecta</name>
    <name type="common">Fruit fly</name>
    <dbReference type="NCBI Taxonomy" id="7220"/>
    <lineage>
        <taxon>Eukaryota</taxon>
        <taxon>Metazoa</taxon>
        <taxon>Ecdysozoa</taxon>
        <taxon>Arthropoda</taxon>
        <taxon>Hexapoda</taxon>
        <taxon>Insecta</taxon>
        <taxon>Pterygota</taxon>
        <taxon>Neoptera</taxon>
        <taxon>Endopterygota</taxon>
        <taxon>Diptera</taxon>
        <taxon>Brachycera</taxon>
        <taxon>Muscomorpha</taxon>
        <taxon>Ephydroidea</taxon>
        <taxon>Drosophilidae</taxon>
        <taxon>Drosophila</taxon>
        <taxon>Sophophora</taxon>
    </lineage>
</organism>
<evidence type="ECO:0000313" key="3">
    <source>
        <dbReference type="Proteomes" id="UP000008711"/>
    </source>
</evidence>
<name>B3P6C7_DROER</name>
<dbReference type="EMBL" id="CH954182">
    <property type="protein sequence ID" value="EDV53597.1"/>
    <property type="molecule type" value="Genomic_DNA"/>
</dbReference>
<accession>B3P6C7</accession>
<feature type="region of interest" description="Disordered" evidence="1">
    <location>
        <begin position="1"/>
        <end position="21"/>
    </location>
</feature>
<dbReference type="AlphaFoldDB" id="B3P6C7"/>
<protein>
    <submittedName>
        <fullName evidence="2">GG11442</fullName>
    </submittedName>
</protein>
<reference evidence="2 3" key="2">
    <citation type="journal article" date="2008" name="Bioinformatics">
        <title>Assembly reconciliation.</title>
        <authorList>
            <person name="Zimin A.V."/>
            <person name="Smith D.R."/>
            <person name="Sutton G."/>
            <person name="Yorke J.A."/>
        </authorList>
    </citation>
    <scope>NUCLEOTIDE SEQUENCE [LARGE SCALE GENOMIC DNA]</scope>
    <source>
        <strain evidence="2 3">TSC#14021-0224.01</strain>
    </source>
</reference>
<evidence type="ECO:0000256" key="1">
    <source>
        <dbReference type="SAM" id="MobiDB-lite"/>
    </source>
</evidence>